<accession>F8NT15</accession>
<name>F8NT15_SERL9</name>
<dbReference type="EMBL" id="GL945433">
    <property type="protein sequence ID" value="EGO25488.1"/>
    <property type="molecule type" value="Genomic_DNA"/>
</dbReference>
<evidence type="ECO:0000313" key="2">
    <source>
        <dbReference type="EMBL" id="EGO25488.1"/>
    </source>
</evidence>
<dbReference type="Proteomes" id="UP000008064">
    <property type="component" value="Unassembled WGS sequence"/>
</dbReference>
<evidence type="ECO:0000313" key="3">
    <source>
        <dbReference type="Proteomes" id="UP000008064"/>
    </source>
</evidence>
<protein>
    <submittedName>
        <fullName evidence="2">Uncharacterized protein</fullName>
    </submittedName>
</protein>
<reference evidence="3" key="1">
    <citation type="journal article" date="2011" name="Science">
        <title>The plant cell wall-decomposing machinery underlies the functional diversity of forest fungi.</title>
        <authorList>
            <person name="Eastwood D.C."/>
            <person name="Floudas D."/>
            <person name="Binder M."/>
            <person name="Majcherczyk A."/>
            <person name="Schneider P."/>
            <person name="Aerts A."/>
            <person name="Asiegbu F.O."/>
            <person name="Baker S.E."/>
            <person name="Barry K."/>
            <person name="Bendiksby M."/>
            <person name="Blumentritt M."/>
            <person name="Coutinho P.M."/>
            <person name="Cullen D."/>
            <person name="de Vries R.P."/>
            <person name="Gathman A."/>
            <person name="Goodell B."/>
            <person name="Henrissat B."/>
            <person name="Ihrmark K."/>
            <person name="Kauserud H."/>
            <person name="Kohler A."/>
            <person name="LaButti K."/>
            <person name="Lapidus A."/>
            <person name="Lavin J.L."/>
            <person name="Lee Y.-H."/>
            <person name="Lindquist E."/>
            <person name="Lilly W."/>
            <person name="Lucas S."/>
            <person name="Morin E."/>
            <person name="Murat C."/>
            <person name="Oguiza J.A."/>
            <person name="Park J."/>
            <person name="Pisabarro A.G."/>
            <person name="Riley R."/>
            <person name="Rosling A."/>
            <person name="Salamov A."/>
            <person name="Schmidt O."/>
            <person name="Schmutz J."/>
            <person name="Skrede I."/>
            <person name="Stenlid J."/>
            <person name="Wiebenga A."/>
            <person name="Xie X."/>
            <person name="Kuees U."/>
            <person name="Hibbett D.S."/>
            <person name="Hoffmeister D."/>
            <person name="Hoegberg N."/>
            <person name="Martin F."/>
            <person name="Grigoriev I.V."/>
            <person name="Watkinson S.C."/>
        </authorList>
    </citation>
    <scope>NUCLEOTIDE SEQUENCE [LARGE SCALE GENOMIC DNA]</scope>
    <source>
        <strain evidence="3">S7.9</strain>
    </source>
</reference>
<dbReference type="AlphaFoldDB" id="F8NT15"/>
<feature type="compositionally biased region" description="Polar residues" evidence="1">
    <location>
        <begin position="31"/>
        <end position="40"/>
    </location>
</feature>
<gene>
    <name evidence="2" type="ORF">SERLADRAFT_465746</name>
</gene>
<dbReference type="RefSeq" id="XP_007317610.1">
    <property type="nucleotide sequence ID" value="XM_007317548.1"/>
</dbReference>
<dbReference type="HOGENOM" id="CLU_2892244_0_0_1"/>
<feature type="non-terminal residue" evidence="2">
    <location>
        <position position="1"/>
    </location>
</feature>
<dbReference type="KEGG" id="sla:SERLADRAFT_465746"/>
<organism evidence="3">
    <name type="scientific">Serpula lacrymans var. lacrymans (strain S7.9)</name>
    <name type="common">Dry rot fungus</name>
    <dbReference type="NCBI Taxonomy" id="578457"/>
    <lineage>
        <taxon>Eukaryota</taxon>
        <taxon>Fungi</taxon>
        <taxon>Dikarya</taxon>
        <taxon>Basidiomycota</taxon>
        <taxon>Agaricomycotina</taxon>
        <taxon>Agaricomycetes</taxon>
        <taxon>Agaricomycetidae</taxon>
        <taxon>Boletales</taxon>
        <taxon>Coniophorineae</taxon>
        <taxon>Serpulaceae</taxon>
        <taxon>Serpula</taxon>
    </lineage>
</organism>
<feature type="region of interest" description="Disordered" evidence="1">
    <location>
        <begin position="24"/>
        <end position="63"/>
    </location>
</feature>
<sequence>DSHFIRPLYHIRYFLWKKYKAKKAAKEEAKNQSQGTSGANQEGRKSNDENSARPDAVPEGGRA</sequence>
<feature type="compositionally biased region" description="Basic and acidic residues" evidence="1">
    <location>
        <begin position="42"/>
        <end position="52"/>
    </location>
</feature>
<proteinExistence type="predicted"/>
<evidence type="ECO:0000256" key="1">
    <source>
        <dbReference type="SAM" id="MobiDB-lite"/>
    </source>
</evidence>
<dbReference type="GeneID" id="18818947"/>